<protein>
    <submittedName>
        <fullName evidence="2">Uncharacterized protein</fullName>
    </submittedName>
</protein>
<comment type="caution">
    <text evidence="2">The sequence shown here is derived from an EMBL/GenBank/DDBJ whole genome shotgun (WGS) entry which is preliminary data.</text>
</comment>
<evidence type="ECO:0000313" key="3">
    <source>
        <dbReference type="Proteomes" id="UP000077202"/>
    </source>
</evidence>
<dbReference type="AlphaFoldDB" id="A0A176VQT2"/>
<keyword evidence="3" id="KW-1185">Reference proteome</keyword>
<keyword evidence="1" id="KW-0732">Signal</keyword>
<gene>
    <name evidence="2" type="ORF">AXG93_412s1050</name>
</gene>
<name>A0A176VQT2_MARPO</name>
<proteinExistence type="predicted"/>
<reference evidence="2" key="1">
    <citation type="submission" date="2016-03" db="EMBL/GenBank/DDBJ databases">
        <title>Mechanisms controlling the formation of the plant cell surface in tip-growing cells are functionally conserved among land plants.</title>
        <authorList>
            <person name="Honkanen S."/>
            <person name="Jones V.A."/>
            <person name="Morieri G."/>
            <person name="Champion C."/>
            <person name="Hetherington A.J."/>
            <person name="Kelly S."/>
            <person name="Saint-Marcoux D."/>
            <person name="Proust H."/>
            <person name="Prescott H."/>
            <person name="Dolan L."/>
        </authorList>
    </citation>
    <scope>NUCLEOTIDE SEQUENCE [LARGE SCALE GENOMIC DNA]</scope>
    <source>
        <tissue evidence="2">Whole gametophyte</tissue>
    </source>
</reference>
<sequence>MGRKISGVLLSVFLVKRCTSVRIDSQENMAITFFQCPDTYVMAAVTGYSFVATGEAPVTKFAFTVRDSTDPCRWRVTSNVQADQLAPAPGFPFTILLKSVFSSFCNCNIPKMLEDSIRNETRFLLINKDTWMTSLMVRNFRRLETMVLEISQEHSRTSEEMLADGIRDTGNEEPKSVGKTALIVMISDKGDSLVT</sequence>
<dbReference type="Proteomes" id="UP000077202">
    <property type="component" value="Unassembled WGS sequence"/>
</dbReference>
<feature type="signal peptide" evidence="1">
    <location>
        <begin position="1"/>
        <end position="20"/>
    </location>
</feature>
<evidence type="ECO:0000313" key="2">
    <source>
        <dbReference type="EMBL" id="OAE22216.1"/>
    </source>
</evidence>
<evidence type="ECO:0000256" key="1">
    <source>
        <dbReference type="SAM" id="SignalP"/>
    </source>
</evidence>
<feature type="chain" id="PRO_5008052027" evidence="1">
    <location>
        <begin position="21"/>
        <end position="195"/>
    </location>
</feature>
<organism evidence="2 3">
    <name type="scientific">Marchantia polymorpha subsp. ruderalis</name>
    <dbReference type="NCBI Taxonomy" id="1480154"/>
    <lineage>
        <taxon>Eukaryota</taxon>
        <taxon>Viridiplantae</taxon>
        <taxon>Streptophyta</taxon>
        <taxon>Embryophyta</taxon>
        <taxon>Marchantiophyta</taxon>
        <taxon>Marchantiopsida</taxon>
        <taxon>Marchantiidae</taxon>
        <taxon>Marchantiales</taxon>
        <taxon>Marchantiaceae</taxon>
        <taxon>Marchantia</taxon>
    </lineage>
</organism>
<accession>A0A176VQT2</accession>
<dbReference type="EMBL" id="LVLJ01003247">
    <property type="protein sequence ID" value="OAE22216.1"/>
    <property type="molecule type" value="Genomic_DNA"/>
</dbReference>